<comment type="caution">
    <text evidence="1">The sequence shown here is derived from an EMBL/GenBank/DDBJ whole genome shotgun (WGS) entry which is preliminary data.</text>
</comment>
<keyword evidence="1" id="KW-0255">Endonuclease</keyword>
<dbReference type="Proteomes" id="UP001430804">
    <property type="component" value="Unassembled WGS sequence"/>
</dbReference>
<organism evidence="1 2">
    <name type="scientific">Pseudohoeflea coraliihabitans</name>
    <dbReference type="NCBI Taxonomy" id="2860393"/>
    <lineage>
        <taxon>Bacteria</taxon>
        <taxon>Pseudomonadati</taxon>
        <taxon>Pseudomonadota</taxon>
        <taxon>Alphaproteobacteria</taxon>
        <taxon>Hyphomicrobiales</taxon>
        <taxon>Rhizobiaceae</taxon>
        <taxon>Pseudohoeflea</taxon>
    </lineage>
</organism>
<dbReference type="RefSeq" id="WP_219157017.1">
    <property type="nucleotide sequence ID" value="NZ_JAHWQX010000001.1"/>
</dbReference>
<dbReference type="GO" id="GO:0004519">
    <property type="term" value="F:endonuclease activity"/>
    <property type="evidence" value="ECO:0007669"/>
    <property type="project" value="UniProtKB-KW"/>
</dbReference>
<sequence length="115" mass="12910">MIKLQLPWFDPILNPNKRVHWAPEAKAKRKARMDTAWLTRTAGGALLNCEQVHVSMTFVPPDRRARDLDNMAAATKAHRDGIADVIGIDDSRWSLSFRKVEPSPPGSVLVEISPR</sequence>
<reference evidence="1" key="1">
    <citation type="submission" date="2021-07" db="EMBL/GenBank/DDBJ databases">
        <title>Pseudohoeflea marina sp. nov. a polyhydroxyalcanoate-producing bacterium.</title>
        <authorList>
            <person name="Zheng W."/>
            <person name="Yu S."/>
            <person name="Huang Y."/>
        </authorList>
    </citation>
    <scope>NUCLEOTIDE SEQUENCE</scope>
    <source>
        <strain evidence="1">DP4N28-3</strain>
    </source>
</reference>
<protein>
    <submittedName>
        <fullName evidence="1">Endonuclease</fullName>
    </submittedName>
</protein>
<accession>A0ABS6WIQ0</accession>
<keyword evidence="1" id="KW-0378">Hydrolase</keyword>
<dbReference type="EMBL" id="JAHWQX010000001">
    <property type="protein sequence ID" value="MBW3095660.1"/>
    <property type="molecule type" value="Genomic_DNA"/>
</dbReference>
<keyword evidence="1" id="KW-0540">Nuclease</keyword>
<evidence type="ECO:0000313" key="2">
    <source>
        <dbReference type="Proteomes" id="UP001430804"/>
    </source>
</evidence>
<proteinExistence type="predicted"/>
<name>A0ABS6WIQ0_9HYPH</name>
<gene>
    <name evidence="1" type="ORF">KY465_00040</name>
</gene>
<keyword evidence="2" id="KW-1185">Reference proteome</keyword>
<evidence type="ECO:0000313" key="1">
    <source>
        <dbReference type="EMBL" id="MBW3095660.1"/>
    </source>
</evidence>